<dbReference type="AlphaFoldDB" id="A0A3E2HNB1"/>
<gene>
    <name evidence="1" type="ORF">B7463_g1609</name>
</gene>
<dbReference type="PANTHER" id="PTHR48420:SF1">
    <property type="entry name" value="NON-HAEM DIOXYGENASE N-TERMINAL DOMAIN-CONTAINING PROTEIN"/>
    <property type="match status" value="1"/>
</dbReference>
<reference evidence="1 2" key="1">
    <citation type="submission" date="2018-05" db="EMBL/GenBank/DDBJ databases">
        <title>Draft genome sequence of Scytalidium lignicola DSM 105466, a ubiquitous saprotrophic fungus.</title>
        <authorList>
            <person name="Buettner E."/>
            <person name="Gebauer A.M."/>
            <person name="Hofrichter M."/>
            <person name="Liers C."/>
            <person name="Kellner H."/>
        </authorList>
    </citation>
    <scope>NUCLEOTIDE SEQUENCE [LARGE SCALE GENOMIC DNA]</scope>
    <source>
        <strain evidence="1 2">DSM 105466</strain>
    </source>
</reference>
<dbReference type="PANTHER" id="PTHR48420">
    <property type="entry name" value="NON-HAEM DIOXYGENASE N-TERMINAL DOMAIN-CONTAINING PROTEIN"/>
    <property type="match status" value="1"/>
</dbReference>
<dbReference type="OrthoDB" id="438224at2759"/>
<feature type="non-terminal residue" evidence="1">
    <location>
        <position position="339"/>
    </location>
</feature>
<dbReference type="InterPro" id="IPR027443">
    <property type="entry name" value="IPNS-like_sf"/>
</dbReference>
<evidence type="ECO:0008006" key="3">
    <source>
        <dbReference type="Google" id="ProtNLM"/>
    </source>
</evidence>
<keyword evidence="2" id="KW-1185">Reference proteome</keyword>
<dbReference type="SUPFAM" id="SSF51197">
    <property type="entry name" value="Clavaminate synthase-like"/>
    <property type="match status" value="1"/>
</dbReference>
<dbReference type="Gene3D" id="2.60.120.330">
    <property type="entry name" value="B-lactam Antibiotic, Isopenicillin N Synthase, Chain"/>
    <property type="match status" value="1"/>
</dbReference>
<dbReference type="STRING" id="5539.A0A3E2HNB1"/>
<sequence length="339" mass="37518">MESDQQPITVSLRELETESVTLQTLEQAFGPSSLGILIVKDLPAQFHPLRKKLLTYASSLAQLSAKELDSLTNAESHYNVGWSHGKEALKDGQYDTMKGSYYVGVMSTNLQASTERSQQPFEYPNIWPAEDLLPGFRQTFEELGTMIVDIALVVAKACDQFAVKSLPSYEPGLLERVLKESTTTRARLLHYFPPRSDIERGAVDEEDDSWCALHVDDGCLTGLTSALYVDESKFSSSTTVEMIKDPDYYAGLYIRSRTSEVVKVNIPEDCLAFQTGSALQLMTKGALKAVPHFVRGPTVGSAVARNTLAVFTQPNLNEILDETGITFGQHIRESDEKHA</sequence>
<organism evidence="1 2">
    <name type="scientific">Scytalidium lignicola</name>
    <name type="common">Hyphomycete</name>
    <dbReference type="NCBI Taxonomy" id="5539"/>
    <lineage>
        <taxon>Eukaryota</taxon>
        <taxon>Fungi</taxon>
        <taxon>Dikarya</taxon>
        <taxon>Ascomycota</taxon>
        <taxon>Pezizomycotina</taxon>
        <taxon>Leotiomycetes</taxon>
        <taxon>Leotiomycetes incertae sedis</taxon>
        <taxon>Scytalidium</taxon>
    </lineage>
</organism>
<accession>A0A3E2HNB1</accession>
<dbReference type="OMA" id="ANCAFYT"/>
<dbReference type="EMBL" id="NCSJ02000017">
    <property type="protein sequence ID" value="RFU34712.1"/>
    <property type="molecule type" value="Genomic_DNA"/>
</dbReference>
<dbReference type="Proteomes" id="UP000258309">
    <property type="component" value="Unassembled WGS sequence"/>
</dbReference>
<evidence type="ECO:0000313" key="1">
    <source>
        <dbReference type="EMBL" id="RFU34712.1"/>
    </source>
</evidence>
<evidence type="ECO:0000313" key="2">
    <source>
        <dbReference type="Proteomes" id="UP000258309"/>
    </source>
</evidence>
<proteinExistence type="predicted"/>
<name>A0A3E2HNB1_SCYLI</name>
<protein>
    <recommendedName>
        <fullName evidence="3">Clavaminate synthase-like protein</fullName>
    </recommendedName>
</protein>
<comment type="caution">
    <text evidence="1">The sequence shown here is derived from an EMBL/GenBank/DDBJ whole genome shotgun (WGS) entry which is preliminary data.</text>
</comment>
<feature type="non-terminal residue" evidence="1">
    <location>
        <position position="1"/>
    </location>
</feature>